<dbReference type="InterPro" id="IPR044173">
    <property type="entry name" value="CASPL"/>
</dbReference>
<name>A0A7C9DYD1_OPUST</name>
<evidence type="ECO:0000256" key="4">
    <source>
        <dbReference type="ARBA" id="ARBA00022475"/>
    </source>
</evidence>
<sequence length="200" mass="20954">MSSMETEKGADQQPAAVATGASNYSCLGVDVGLRVLLLASSIVAVVLMVTSKQTEIVPVPTIPGLTVPHPAKFDDSPALIFFVAALSFAGLYSIITTIASLAVMGKSSVRAKYFWILAVHDLLVLGLVAAATGTAGGVAYIGLEGNSHVNWGKICNVYDKFCRFIGSSIAVSLFAAVVLVLLVAINVYSLYRRTPGSTVW</sequence>
<evidence type="ECO:0000256" key="2">
    <source>
        <dbReference type="ARBA" id="ARBA00007651"/>
    </source>
</evidence>
<evidence type="ECO:0000256" key="6">
    <source>
        <dbReference type="ARBA" id="ARBA00022989"/>
    </source>
</evidence>
<protein>
    <recommendedName>
        <fullName evidence="8">CASP-like protein</fullName>
    </recommendedName>
</protein>
<feature type="transmembrane region" description="Helical" evidence="8">
    <location>
        <begin position="163"/>
        <end position="188"/>
    </location>
</feature>
<feature type="transmembrane region" description="Helical" evidence="8">
    <location>
        <begin position="114"/>
        <end position="143"/>
    </location>
</feature>
<keyword evidence="5 8" id="KW-0812">Transmembrane</keyword>
<feature type="transmembrane region" description="Helical" evidence="8">
    <location>
        <begin position="78"/>
        <end position="102"/>
    </location>
</feature>
<reference evidence="10" key="1">
    <citation type="journal article" date="2013" name="J. Plant Res.">
        <title>Effect of fungi and light on seed germination of three Opuntia species from semiarid lands of central Mexico.</title>
        <authorList>
            <person name="Delgado-Sanchez P."/>
            <person name="Jimenez-Bremont J.F."/>
            <person name="Guerrero-Gonzalez Mde L."/>
            <person name="Flores J."/>
        </authorList>
    </citation>
    <scope>NUCLEOTIDE SEQUENCE</scope>
    <source>
        <tissue evidence="10">Cladode</tissue>
    </source>
</reference>
<proteinExistence type="inferred from homology"/>
<feature type="domain" description="Casparian strip membrane protein" evidence="9">
    <location>
        <begin position="28"/>
        <end position="178"/>
    </location>
</feature>
<evidence type="ECO:0000256" key="3">
    <source>
        <dbReference type="ARBA" id="ARBA00011489"/>
    </source>
</evidence>
<comment type="similarity">
    <text evidence="2 8">Belongs to the Casparian strip membrane proteins (CASP) family.</text>
</comment>
<organism evidence="10">
    <name type="scientific">Opuntia streptacantha</name>
    <name type="common">Prickly pear cactus</name>
    <name type="synonym">Opuntia cardona</name>
    <dbReference type="NCBI Taxonomy" id="393608"/>
    <lineage>
        <taxon>Eukaryota</taxon>
        <taxon>Viridiplantae</taxon>
        <taxon>Streptophyta</taxon>
        <taxon>Embryophyta</taxon>
        <taxon>Tracheophyta</taxon>
        <taxon>Spermatophyta</taxon>
        <taxon>Magnoliopsida</taxon>
        <taxon>eudicotyledons</taxon>
        <taxon>Gunneridae</taxon>
        <taxon>Pentapetalae</taxon>
        <taxon>Caryophyllales</taxon>
        <taxon>Cactineae</taxon>
        <taxon>Cactaceae</taxon>
        <taxon>Opuntioideae</taxon>
        <taxon>Opuntia</taxon>
    </lineage>
</organism>
<evidence type="ECO:0000259" key="9">
    <source>
        <dbReference type="Pfam" id="PF04535"/>
    </source>
</evidence>
<keyword evidence="7 8" id="KW-0472">Membrane</keyword>
<evidence type="ECO:0000313" key="10">
    <source>
        <dbReference type="EMBL" id="MBA4652426.1"/>
    </source>
</evidence>
<dbReference type="InterPro" id="IPR006702">
    <property type="entry name" value="CASP_dom"/>
</dbReference>
<keyword evidence="6 8" id="KW-1133">Transmembrane helix</keyword>
<dbReference type="PANTHER" id="PTHR36488">
    <property type="entry name" value="CASP-LIKE PROTEIN 1U1"/>
    <property type="match status" value="1"/>
</dbReference>
<evidence type="ECO:0000256" key="8">
    <source>
        <dbReference type="RuleBase" id="RU361233"/>
    </source>
</evidence>
<dbReference type="PANTHER" id="PTHR36488:SF8">
    <property type="entry name" value="CASP-LIKE PROTEIN 1U1"/>
    <property type="match status" value="1"/>
</dbReference>
<reference evidence="10" key="2">
    <citation type="submission" date="2020-07" db="EMBL/GenBank/DDBJ databases">
        <authorList>
            <person name="Vera ALvarez R."/>
            <person name="Arias-Moreno D.M."/>
            <person name="Jimenez-Jacinto V."/>
            <person name="Jimenez-Bremont J.F."/>
            <person name="Swaminathan K."/>
            <person name="Moose S.P."/>
            <person name="Guerrero-Gonzalez M.L."/>
            <person name="Marino-Ramirez L."/>
            <person name="Landsman D."/>
            <person name="Rodriguez-Kessler M."/>
            <person name="Delgado-Sanchez P."/>
        </authorList>
    </citation>
    <scope>NUCLEOTIDE SEQUENCE</scope>
    <source>
        <tissue evidence="10">Cladode</tissue>
    </source>
</reference>
<evidence type="ECO:0000256" key="7">
    <source>
        <dbReference type="ARBA" id="ARBA00023136"/>
    </source>
</evidence>
<evidence type="ECO:0000256" key="5">
    <source>
        <dbReference type="ARBA" id="ARBA00022692"/>
    </source>
</evidence>
<dbReference type="NCBIfam" id="TIGR01569">
    <property type="entry name" value="A_tha_TIGR01569"/>
    <property type="match status" value="1"/>
</dbReference>
<comment type="subcellular location">
    <subcellularLocation>
        <location evidence="1 8">Cell membrane</location>
        <topology evidence="1 8">Multi-pass membrane protein</topology>
    </subcellularLocation>
</comment>
<dbReference type="GO" id="GO:0005886">
    <property type="term" value="C:plasma membrane"/>
    <property type="evidence" value="ECO:0007669"/>
    <property type="project" value="UniProtKB-SubCell"/>
</dbReference>
<comment type="subunit">
    <text evidence="3 8">Homodimer and heterodimers.</text>
</comment>
<accession>A0A7C9DYD1</accession>
<dbReference type="Pfam" id="PF04535">
    <property type="entry name" value="CASP_dom"/>
    <property type="match status" value="1"/>
</dbReference>
<feature type="transmembrane region" description="Helical" evidence="8">
    <location>
        <begin position="31"/>
        <end position="50"/>
    </location>
</feature>
<evidence type="ECO:0000256" key="1">
    <source>
        <dbReference type="ARBA" id="ARBA00004651"/>
    </source>
</evidence>
<dbReference type="InterPro" id="IPR006459">
    <property type="entry name" value="CASP/CASPL"/>
</dbReference>
<dbReference type="EMBL" id="GISG01174573">
    <property type="protein sequence ID" value="MBA4652426.1"/>
    <property type="molecule type" value="Transcribed_RNA"/>
</dbReference>
<keyword evidence="4 8" id="KW-1003">Cell membrane</keyword>
<dbReference type="AlphaFoldDB" id="A0A7C9DYD1"/>